<comment type="caution">
    <text evidence="1">The sequence shown here is derived from an EMBL/GenBank/DDBJ whole genome shotgun (WGS) entry which is preliminary data.</text>
</comment>
<sequence length="175" mass="19208">MTIAERLGSISVASALESTKKVEFSSFWQAVKLSCLKPALDEKNVRLIAVGFDTGNLQNFLDGKFFKGELFLDPEKASYKALDFEVQNKVSGMANALSSTGRGLASEASKLKIASDFKGDGWQKGGLLLLEKNGDVLHSWTQKNLTDNPDYDAIKTILDLNPKLIVDSDKWQSMS</sequence>
<dbReference type="Pfam" id="PF13911">
    <property type="entry name" value="AhpC-TSA_2"/>
    <property type="match status" value="1"/>
</dbReference>
<name>A0ABD2Q6M7_9PLAT</name>
<reference evidence="1 2" key="1">
    <citation type="submission" date="2024-11" db="EMBL/GenBank/DDBJ databases">
        <title>Adaptive evolution of stress response genes in parasites aligns with host niche diversity.</title>
        <authorList>
            <person name="Hahn C."/>
            <person name="Resl P."/>
        </authorList>
    </citation>
    <scope>NUCLEOTIDE SEQUENCE [LARGE SCALE GENOMIC DNA]</scope>
    <source>
        <strain evidence="1">EGGRZ-B1_66</strain>
        <tissue evidence="1">Body</tissue>
    </source>
</reference>
<dbReference type="AlphaFoldDB" id="A0ABD2Q6M7"/>
<accession>A0ABD2Q6M7</accession>
<dbReference type="Proteomes" id="UP001626550">
    <property type="component" value="Unassembled WGS sequence"/>
</dbReference>
<keyword evidence="2" id="KW-1185">Reference proteome</keyword>
<evidence type="ECO:0000313" key="2">
    <source>
        <dbReference type="Proteomes" id="UP001626550"/>
    </source>
</evidence>
<dbReference type="InterPro" id="IPR032801">
    <property type="entry name" value="PXL2A/B/C"/>
</dbReference>
<dbReference type="PANTHER" id="PTHR28630:SF3">
    <property type="entry name" value="PEROXIREDOXIN-LIKE 2C"/>
    <property type="match status" value="1"/>
</dbReference>
<evidence type="ECO:0000313" key="1">
    <source>
        <dbReference type="EMBL" id="KAL3315233.1"/>
    </source>
</evidence>
<proteinExistence type="predicted"/>
<dbReference type="EMBL" id="JBJKFK010000795">
    <property type="protein sequence ID" value="KAL3315233.1"/>
    <property type="molecule type" value="Genomic_DNA"/>
</dbReference>
<gene>
    <name evidence="1" type="ORF">Ciccas_006132</name>
</gene>
<organism evidence="1 2">
    <name type="scientific">Cichlidogyrus casuarinus</name>
    <dbReference type="NCBI Taxonomy" id="1844966"/>
    <lineage>
        <taxon>Eukaryota</taxon>
        <taxon>Metazoa</taxon>
        <taxon>Spiralia</taxon>
        <taxon>Lophotrochozoa</taxon>
        <taxon>Platyhelminthes</taxon>
        <taxon>Monogenea</taxon>
        <taxon>Monopisthocotylea</taxon>
        <taxon>Dactylogyridea</taxon>
        <taxon>Ancyrocephalidae</taxon>
        <taxon>Cichlidogyrus</taxon>
    </lineage>
</organism>
<dbReference type="PANTHER" id="PTHR28630">
    <property type="match status" value="1"/>
</dbReference>
<protein>
    <submittedName>
        <fullName evidence="1">Uncharacterized protein</fullName>
    </submittedName>
</protein>